<keyword evidence="2" id="KW-1185">Reference proteome</keyword>
<proteinExistence type="predicted"/>
<sequence length="111" mass="13602">MIIMLNKKVFTYSESMQYDSFLRISLQILQDQKPDSSHEKPLQVQDKQLGVREREGQYQQIRFGDDKVGKVFLEMLRFWIKQQENEQILRREFWSQKFLKNIRDRRGLFNN</sequence>
<evidence type="ECO:0000313" key="1">
    <source>
        <dbReference type="EMBL" id="CAD8203148.1"/>
    </source>
</evidence>
<protein>
    <submittedName>
        <fullName evidence="1">Uncharacterized protein</fullName>
    </submittedName>
</protein>
<dbReference type="EMBL" id="CAJJDP010000129">
    <property type="protein sequence ID" value="CAD8203148.1"/>
    <property type="molecule type" value="Genomic_DNA"/>
</dbReference>
<dbReference type="AlphaFoldDB" id="A0A8S1XR48"/>
<accession>A0A8S1XR48</accession>
<reference evidence="1" key="1">
    <citation type="submission" date="2021-01" db="EMBL/GenBank/DDBJ databases">
        <authorList>
            <consortium name="Genoscope - CEA"/>
            <person name="William W."/>
        </authorList>
    </citation>
    <scope>NUCLEOTIDE SEQUENCE</scope>
</reference>
<gene>
    <name evidence="1" type="ORF">POCTA_138.1.T1290071</name>
</gene>
<name>A0A8S1XR48_PAROT</name>
<evidence type="ECO:0000313" key="2">
    <source>
        <dbReference type="Proteomes" id="UP000683925"/>
    </source>
</evidence>
<comment type="caution">
    <text evidence="1">The sequence shown here is derived from an EMBL/GenBank/DDBJ whole genome shotgun (WGS) entry which is preliminary data.</text>
</comment>
<organism evidence="1 2">
    <name type="scientific">Paramecium octaurelia</name>
    <dbReference type="NCBI Taxonomy" id="43137"/>
    <lineage>
        <taxon>Eukaryota</taxon>
        <taxon>Sar</taxon>
        <taxon>Alveolata</taxon>
        <taxon>Ciliophora</taxon>
        <taxon>Intramacronucleata</taxon>
        <taxon>Oligohymenophorea</taxon>
        <taxon>Peniculida</taxon>
        <taxon>Parameciidae</taxon>
        <taxon>Paramecium</taxon>
    </lineage>
</organism>
<dbReference type="Proteomes" id="UP000683925">
    <property type="component" value="Unassembled WGS sequence"/>
</dbReference>